<feature type="transmembrane region" description="Helical" evidence="2">
    <location>
        <begin position="830"/>
        <end position="850"/>
    </location>
</feature>
<proteinExistence type="predicted"/>
<organism evidence="4 5">
    <name type="scientific">Thalassoglobus polymorphus</name>
    <dbReference type="NCBI Taxonomy" id="2527994"/>
    <lineage>
        <taxon>Bacteria</taxon>
        <taxon>Pseudomonadati</taxon>
        <taxon>Planctomycetota</taxon>
        <taxon>Planctomycetia</taxon>
        <taxon>Planctomycetales</taxon>
        <taxon>Planctomycetaceae</taxon>
        <taxon>Thalassoglobus</taxon>
    </lineage>
</organism>
<dbReference type="KEGG" id="tpol:Mal48_39240"/>
<feature type="transmembrane region" description="Helical" evidence="2">
    <location>
        <begin position="764"/>
        <end position="783"/>
    </location>
</feature>
<keyword evidence="2" id="KW-0812">Transmembrane</keyword>
<feature type="transmembrane region" description="Helical" evidence="2">
    <location>
        <begin position="688"/>
        <end position="710"/>
    </location>
</feature>
<feature type="domain" description="VanZ-like" evidence="3">
    <location>
        <begin position="869"/>
        <end position="963"/>
    </location>
</feature>
<protein>
    <submittedName>
        <fullName evidence="4">VanZ like family protein</fullName>
    </submittedName>
</protein>
<dbReference type="PANTHER" id="PTHR28008:SF1">
    <property type="entry name" value="DOMAIN PROTEIN, PUTATIVE (AFU_ORTHOLOGUE AFUA_3G10980)-RELATED"/>
    <property type="match status" value="1"/>
</dbReference>
<feature type="transmembrane region" description="Helical" evidence="2">
    <location>
        <begin position="789"/>
        <end position="809"/>
    </location>
</feature>
<feature type="region of interest" description="Disordered" evidence="1">
    <location>
        <begin position="500"/>
        <end position="524"/>
    </location>
</feature>
<feature type="transmembrane region" description="Helical" evidence="2">
    <location>
        <begin position="612"/>
        <end position="636"/>
    </location>
</feature>
<evidence type="ECO:0000313" key="5">
    <source>
        <dbReference type="Proteomes" id="UP000315724"/>
    </source>
</evidence>
<feature type="transmembrane region" description="Helical" evidence="2">
    <location>
        <begin position="888"/>
        <end position="907"/>
    </location>
</feature>
<dbReference type="SUPFAM" id="SSF63825">
    <property type="entry name" value="YWTD domain"/>
    <property type="match status" value="1"/>
</dbReference>
<feature type="domain" description="VanZ-like" evidence="3">
    <location>
        <begin position="561"/>
        <end position="663"/>
    </location>
</feature>
<feature type="transmembrane region" description="Helical" evidence="2">
    <location>
        <begin position="585"/>
        <end position="605"/>
    </location>
</feature>
<dbReference type="EMBL" id="CP036267">
    <property type="protein sequence ID" value="QDT34656.1"/>
    <property type="molecule type" value="Genomic_DNA"/>
</dbReference>
<feature type="transmembrane region" description="Helical" evidence="2">
    <location>
        <begin position="988"/>
        <end position="1007"/>
    </location>
</feature>
<accession>A0A517QSP7</accession>
<evidence type="ECO:0000313" key="4">
    <source>
        <dbReference type="EMBL" id="QDT34656.1"/>
    </source>
</evidence>
<gene>
    <name evidence="4" type="ORF">Mal48_39240</name>
</gene>
<keyword evidence="2" id="KW-0472">Membrane</keyword>
<feature type="transmembrane region" description="Helical" evidence="2">
    <location>
        <begin position="730"/>
        <end position="752"/>
    </location>
</feature>
<name>A0A517QSP7_9PLAN</name>
<feature type="transmembrane region" description="Helical" evidence="2">
    <location>
        <begin position="536"/>
        <end position="557"/>
    </location>
</feature>
<dbReference type="Proteomes" id="UP000315724">
    <property type="component" value="Chromosome"/>
</dbReference>
<feature type="transmembrane region" description="Helical" evidence="2">
    <location>
        <begin position="919"/>
        <end position="938"/>
    </location>
</feature>
<evidence type="ECO:0000259" key="3">
    <source>
        <dbReference type="Pfam" id="PF04892"/>
    </source>
</evidence>
<keyword evidence="2" id="KW-1133">Transmembrane helix</keyword>
<evidence type="ECO:0000256" key="2">
    <source>
        <dbReference type="SAM" id="Phobius"/>
    </source>
</evidence>
<feature type="transmembrane region" description="Helical" evidence="2">
    <location>
        <begin position="648"/>
        <end position="668"/>
    </location>
</feature>
<reference evidence="4 5" key="1">
    <citation type="submission" date="2019-02" db="EMBL/GenBank/DDBJ databases">
        <title>Deep-cultivation of Planctomycetes and their phenomic and genomic characterization uncovers novel biology.</title>
        <authorList>
            <person name="Wiegand S."/>
            <person name="Jogler M."/>
            <person name="Boedeker C."/>
            <person name="Pinto D."/>
            <person name="Vollmers J."/>
            <person name="Rivas-Marin E."/>
            <person name="Kohn T."/>
            <person name="Peeters S.H."/>
            <person name="Heuer A."/>
            <person name="Rast P."/>
            <person name="Oberbeckmann S."/>
            <person name="Bunk B."/>
            <person name="Jeske O."/>
            <person name="Meyerdierks A."/>
            <person name="Storesund J.E."/>
            <person name="Kallscheuer N."/>
            <person name="Luecker S."/>
            <person name="Lage O.M."/>
            <person name="Pohl T."/>
            <person name="Merkel B.J."/>
            <person name="Hornburger P."/>
            <person name="Mueller R.-W."/>
            <person name="Bruemmer F."/>
            <person name="Labrenz M."/>
            <person name="Spormann A.M."/>
            <person name="Op den Camp H."/>
            <person name="Overmann J."/>
            <person name="Amann R."/>
            <person name="Jetten M.S.M."/>
            <person name="Mascher T."/>
            <person name="Medema M.H."/>
            <person name="Devos D.P."/>
            <person name="Kaster A.-K."/>
            <person name="Ovreas L."/>
            <person name="Rohde M."/>
            <person name="Galperin M.Y."/>
            <person name="Jogler C."/>
        </authorList>
    </citation>
    <scope>NUCLEOTIDE SEQUENCE [LARGE SCALE GENOMIC DNA]</scope>
    <source>
        <strain evidence="4 5">Mal48</strain>
    </source>
</reference>
<evidence type="ECO:0000256" key="1">
    <source>
        <dbReference type="SAM" id="MobiDB-lite"/>
    </source>
</evidence>
<dbReference type="OrthoDB" id="6377955at2"/>
<feature type="transmembrane region" description="Helical" evidence="2">
    <location>
        <begin position="453"/>
        <end position="474"/>
    </location>
</feature>
<dbReference type="PANTHER" id="PTHR28008">
    <property type="entry name" value="DOMAIN PROTEIN, PUTATIVE (AFU_ORTHOLOGUE AFUA_3G10980)-RELATED"/>
    <property type="match status" value="1"/>
</dbReference>
<dbReference type="Pfam" id="PF04892">
    <property type="entry name" value="VanZ"/>
    <property type="match status" value="2"/>
</dbReference>
<feature type="transmembrane region" description="Helical" evidence="2">
    <location>
        <begin position="950"/>
        <end position="967"/>
    </location>
</feature>
<keyword evidence="5" id="KW-1185">Reference proteome</keyword>
<sequence length="1416" mass="156463">MPLEQPNNPSRASHRVVWSAFLITILWANVATFSTRECYSQDHKTPIPSHSFHANSPNWMKSELLPSIRFPSESHSVNGYLQERSDSGTQVVSILRPIQLKSNEHLNNSDLARFESSILSARREHPEIVILSGISWNISSDEYSFDLTILFPETPEEFDNQRQFEKFVGTLEFETNTLESVKKTLSWLEKNAVHNGLRPVVISHSYRWLGESASEIVIPVAALMRVSELVLGFPIFPAQDRGFTPQVPSLDTLNSREESWNQLLKRDLNVLAAISSSQTTTDPPTPLTETWIQTSEPTSNGVLLALHSGDFYSGQGGIATELDFSVAINGLEQAVPSGGAITVPAETLLTVSFACKIPEQDLTGEPNWLDSIELVCISESGVETLVENTIQLGNANHQWDLKTPNGGVVVRACARRSVDGGEDYLVYTNPIFIKSEFTPEPWSASKSLASVSALQIFGFLGSVIAAATIFFVLSKVSHRAKEGRSRRIEIASKLPALADQPEADWTPPTEETSPQIKPHPDAPSNGAISIPTRGQFALAGCLVTLFAIYGSLVPLNYQPLPFDSAVERFLDTPFLQIDVNRRQDWVANILLYVPLGYFWASAFIFDRNNFAVRALLCSSVALILTGIAIGTEFLQIWFPPRTVSQNDIIAEAIGATLGSVVALATIQASVKWFRQMIRLSNPGASLDWFLQLYILALFFATLMPFDFILNSAELAAKVQAGRISAQFPEFSSATLANLLGTSIMFFPIGIWTSRWQDRASHRSLWKALSLTVCIPIFLEIIQIPVFSRYATLTGMLAGVVGALMGFHVTRHFGGSITNRLLEAPEKRASRTVSTVVIIASYLTGLAIFYVGPLRPGVLGETIFRLQNFWQVPFARLYWGTELNAFLTISRQLALLAPIGFLLGDLALSSETLKQTKWRFGASVLLLAMIATLLEIGQVWNMDRYADVTDAILLGIGGILGLVIRPALIDFAKFGFLDSTQRLVTLRRVLFLGALGAIGLIGTATASYQTTHFSLTQSLPKERHVDLVVDREWLSDKFRIQNIIVPTTDFPEAIWGSTGADSSGNIWFGVSDGREHLPSARVFKLDPVGGTLTEVGSILPELRRLGLLREGESQSKVHSKFVEAEDGYLYFASMDEKGEASDGSQLPTWGSHLWRIHPQIQVFEHLASVPEGLIAVSGGGRWIYSLGLFDHILYQWDVREKELKHVRVGAIGGHISRNFITDLRGHAYVPRLTHTGSILDRPKNPTSKDSDVTVELVEYDTSLREVGSTPLSNYLTESYWENHGIVGVSTLSNGSILFTTSRGFLFRITPSQAGSKSYVQPLNWIHPDGPSYAPSLFAGKSDQTVAAVVYGKDRFEWSEFNLRTYQAKTSPLQLPLLTEGKKGVLLYGSQTQDKFGACYVVGRVYNTPIVLRIESLR</sequence>
<dbReference type="InterPro" id="IPR006976">
    <property type="entry name" value="VanZ-like"/>
</dbReference>